<comment type="caution">
    <text evidence="6">The sequence shown here is derived from an EMBL/GenBank/DDBJ whole genome shotgun (WGS) entry which is preliminary data.</text>
</comment>
<name>A0A5J9W257_9POAL</name>
<evidence type="ECO:0000313" key="6">
    <source>
        <dbReference type="EMBL" id="TVU42812.1"/>
    </source>
</evidence>
<accession>A0A5J9W257</accession>
<dbReference type="SUPFAM" id="SSF101936">
    <property type="entry name" value="DNA-binding pseudobarrel domain"/>
    <property type="match status" value="1"/>
</dbReference>
<dbReference type="Proteomes" id="UP000324897">
    <property type="component" value="Unassembled WGS sequence"/>
</dbReference>
<evidence type="ECO:0000256" key="5">
    <source>
        <dbReference type="ARBA" id="ARBA00023242"/>
    </source>
</evidence>
<keyword evidence="4" id="KW-0804">Transcription</keyword>
<organism evidence="6 7">
    <name type="scientific">Eragrostis curvula</name>
    <name type="common">weeping love grass</name>
    <dbReference type="NCBI Taxonomy" id="38414"/>
    <lineage>
        <taxon>Eukaryota</taxon>
        <taxon>Viridiplantae</taxon>
        <taxon>Streptophyta</taxon>
        <taxon>Embryophyta</taxon>
        <taxon>Tracheophyta</taxon>
        <taxon>Spermatophyta</taxon>
        <taxon>Magnoliopsida</taxon>
        <taxon>Liliopsida</taxon>
        <taxon>Poales</taxon>
        <taxon>Poaceae</taxon>
        <taxon>PACMAD clade</taxon>
        <taxon>Chloridoideae</taxon>
        <taxon>Eragrostideae</taxon>
        <taxon>Eragrostidinae</taxon>
        <taxon>Eragrostis</taxon>
    </lineage>
</organism>
<protein>
    <recommendedName>
        <fullName evidence="8">TF-B3 domain-containing protein</fullName>
    </recommendedName>
</protein>
<feature type="non-terminal residue" evidence="6">
    <location>
        <position position="1"/>
    </location>
</feature>
<proteinExistence type="predicted"/>
<dbReference type="EMBL" id="RWGY01000005">
    <property type="protein sequence ID" value="TVU42812.1"/>
    <property type="molecule type" value="Genomic_DNA"/>
</dbReference>
<evidence type="ECO:0000256" key="3">
    <source>
        <dbReference type="ARBA" id="ARBA00023125"/>
    </source>
</evidence>
<reference evidence="6 7" key="1">
    <citation type="journal article" date="2019" name="Sci. Rep.">
        <title>A high-quality genome of Eragrostis curvula grass provides insights into Poaceae evolution and supports new strategies to enhance forage quality.</title>
        <authorList>
            <person name="Carballo J."/>
            <person name="Santos B.A.C.M."/>
            <person name="Zappacosta D."/>
            <person name="Garbus I."/>
            <person name="Selva J.P."/>
            <person name="Gallo C.A."/>
            <person name="Diaz A."/>
            <person name="Albertini E."/>
            <person name="Caccamo M."/>
            <person name="Echenique V."/>
        </authorList>
    </citation>
    <scope>NUCLEOTIDE SEQUENCE [LARGE SCALE GENOMIC DNA]</scope>
    <source>
        <strain evidence="7">cv. Victoria</strain>
        <tissue evidence="6">Leaf</tissue>
    </source>
</reference>
<keyword evidence="5" id="KW-0539">Nucleus</keyword>
<gene>
    <name evidence="6" type="ORF">EJB05_09235</name>
</gene>
<sequence length="292" mass="32660">MDDHVNEIITISGPSDVNYHILLQRLDDELVLTNGWEAVVSREGIEQLDVGRFNRIGKTMFKLSLFDRTGEEKTPFEKNSFLRLFRGGPPTGLSIPERIKARFVPHIGQLVTVAGPSGGVYPVRLAMYGDEAFLADGIVALTRYECVEPMDVGHFALTDQLSLQLILYSRAGIQNPHADTDTPYPVFVEADPWEHVQFEARPTNILNPFVKHRVHCSWINSSQTFRLYVVSLTREQIQHHMYFSDAFSFLLPEVPAPLVMRLSGCSVLTNATIIKVVGQSRITDGSATTGFA</sequence>
<dbReference type="Gramene" id="TVU42812">
    <property type="protein sequence ID" value="TVU42812"/>
    <property type="gene ID" value="EJB05_09235"/>
</dbReference>
<evidence type="ECO:0000256" key="4">
    <source>
        <dbReference type="ARBA" id="ARBA00023163"/>
    </source>
</evidence>
<evidence type="ECO:0000313" key="7">
    <source>
        <dbReference type="Proteomes" id="UP000324897"/>
    </source>
</evidence>
<dbReference type="GO" id="GO:0003677">
    <property type="term" value="F:DNA binding"/>
    <property type="evidence" value="ECO:0007669"/>
    <property type="project" value="UniProtKB-KW"/>
</dbReference>
<evidence type="ECO:0000256" key="1">
    <source>
        <dbReference type="ARBA" id="ARBA00004123"/>
    </source>
</evidence>
<keyword evidence="7" id="KW-1185">Reference proteome</keyword>
<dbReference type="InterPro" id="IPR015300">
    <property type="entry name" value="DNA-bd_pseudobarrel_sf"/>
</dbReference>
<keyword evidence="3" id="KW-0238">DNA-binding</keyword>
<dbReference type="GO" id="GO:0005634">
    <property type="term" value="C:nucleus"/>
    <property type="evidence" value="ECO:0007669"/>
    <property type="project" value="UniProtKB-SubCell"/>
</dbReference>
<dbReference type="AlphaFoldDB" id="A0A5J9W257"/>
<evidence type="ECO:0000256" key="2">
    <source>
        <dbReference type="ARBA" id="ARBA00023015"/>
    </source>
</evidence>
<evidence type="ECO:0008006" key="8">
    <source>
        <dbReference type="Google" id="ProtNLM"/>
    </source>
</evidence>
<comment type="subcellular location">
    <subcellularLocation>
        <location evidence="1">Nucleus</location>
    </subcellularLocation>
</comment>
<keyword evidence="2" id="KW-0805">Transcription regulation</keyword>